<evidence type="ECO:0000256" key="1">
    <source>
        <dbReference type="PROSITE-ProRule" id="PRU00175"/>
    </source>
</evidence>
<dbReference type="FunFam" id="3.40.50.410:FF:000014">
    <property type="entry name" value="von Willebrand and RING finger domain protein"/>
    <property type="match status" value="1"/>
</dbReference>
<reference evidence="6" key="1">
    <citation type="journal article" date="2020" name="Stud. Mycol.">
        <title>101 Dothideomycetes genomes: a test case for predicting lifestyles and emergence of pathogens.</title>
        <authorList>
            <person name="Haridas S."/>
            <person name="Albert R."/>
            <person name="Binder M."/>
            <person name="Bloem J."/>
            <person name="Labutti K."/>
            <person name="Salamov A."/>
            <person name="Andreopoulos B."/>
            <person name="Baker S."/>
            <person name="Barry K."/>
            <person name="Bills G."/>
            <person name="Bluhm B."/>
            <person name="Cannon C."/>
            <person name="Castanera R."/>
            <person name="Culley D."/>
            <person name="Daum C."/>
            <person name="Ezra D."/>
            <person name="Gonzalez J."/>
            <person name="Henrissat B."/>
            <person name="Kuo A."/>
            <person name="Liang C."/>
            <person name="Lipzen A."/>
            <person name="Lutzoni F."/>
            <person name="Magnuson J."/>
            <person name="Mondo S."/>
            <person name="Nolan M."/>
            <person name="Ohm R."/>
            <person name="Pangilinan J."/>
            <person name="Park H.-J."/>
            <person name="Ramirez L."/>
            <person name="Alfaro M."/>
            <person name="Sun H."/>
            <person name="Tritt A."/>
            <person name="Yoshinaga Y."/>
            <person name="Zwiers L.-H."/>
            <person name="Turgeon B."/>
            <person name="Goodwin S."/>
            <person name="Spatafora J."/>
            <person name="Crous P."/>
            <person name="Grigoriev I."/>
        </authorList>
    </citation>
    <scope>NUCLEOTIDE SEQUENCE</scope>
    <source>
        <strain evidence="6">CBS 175.79</strain>
    </source>
</reference>
<feature type="region of interest" description="Disordered" evidence="2">
    <location>
        <begin position="932"/>
        <end position="985"/>
    </location>
</feature>
<dbReference type="Proteomes" id="UP000799778">
    <property type="component" value="Unassembled WGS sequence"/>
</dbReference>
<evidence type="ECO:0000259" key="4">
    <source>
        <dbReference type="PROSITE" id="PS50089"/>
    </source>
</evidence>
<keyword evidence="1" id="KW-0863">Zinc-finger</keyword>
<protein>
    <submittedName>
        <fullName evidence="6">von Willebrand and RING finger domain-containing protein</fullName>
    </submittedName>
</protein>
<dbReference type="Pfam" id="PF00092">
    <property type="entry name" value="VWA"/>
    <property type="match status" value="1"/>
</dbReference>
<dbReference type="InterPro" id="IPR036465">
    <property type="entry name" value="vWFA_dom_sf"/>
</dbReference>
<feature type="compositionally biased region" description="Polar residues" evidence="2">
    <location>
        <begin position="517"/>
        <end position="541"/>
    </location>
</feature>
<dbReference type="RefSeq" id="XP_033383600.1">
    <property type="nucleotide sequence ID" value="XM_033523512.1"/>
</dbReference>
<keyword evidence="1" id="KW-0862">Zinc</keyword>
<accession>A0A6A5XR78</accession>
<evidence type="ECO:0000256" key="2">
    <source>
        <dbReference type="SAM" id="MobiDB-lite"/>
    </source>
</evidence>
<dbReference type="PROSITE" id="PS50003">
    <property type="entry name" value="PH_DOMAIN"/>
    <property type="match status" value="1"/>
</dbReference>
<evidence type="ECO:0000313" key="6">
    <source>
        <dbReference type="EMBL" id="KAF2015261.1"/>
    </source>
</evidence>
<dbReference type="AlphaFoldDB" id="A0A6A5XR78"/>
<dbReference type="InterPro" id="IPR002035">
    <property type="entry name" value="VWF_A"/>
</dbReference>
<dbReference type="Gene3D" id="2.30.29.30">
    <property type="entry name" value="Pleckstrin-homology domain (PH domain)/Phosphotyrosine-binding domain (PTB)"/>
    <property type="match status" value="1"/>
</dbReference>
<dbReference type="EMBL" id="ML978069">
    <property type="protein sequence ID" value="KAF2015261.1"/>
    <property type="molecule type" value="Genomic_DNA"/>
</dbReference>
<feature type="compositionally biased region" description="Basic and acidic residues" evidence="2">
    <location>
        <begin position="492"/>
        <end position="501"/>
    </location>
</feature>
<dbReference type="SUPFAM" id="SSF57850">
    <property type="entry name" value="RING/U-box"/>
    <property type="match status" value="1"/>
</dbReference>
<feature type="compositionally biased region" description="Basic and acidic residues" evidence="2">
    <location>
        <begin position="197"/>
        <end position="210"/>
    </location>
</feature>
<sequence length="1075" mass="118765">MSFLGGFRPSSRSSHHKSQNQSSQFSTHQNIRSTATLDSQSQVPPRSSRGMAGVLDIERSRTRRERTFIGSECAVCEEPLEHTLRGERILQLSCGHVSHEACFYEYIREFESHHCPTCNATLGLDTSRGGNVLDLEKLSTIVRSVQNDSSQGSHRSNQNTPTPWDHQTISESHAPQSHGRPRGDSDLSSHYQQSHPRQRDSSHSRDRASDRMGSMSRQHLRSDSGATGVASSGDYAATNDGRRHDYDLQSMETTLSSPRGGLRSPIPPPTVTVRSEFPTLSRSRQQQSLTCLVTVEVVDGKWRPDPEDMRAAPPLPSIASATESFQRPKSPVRNRHFEPPYESAEALDEITEDLHSRVDNWHGLDFSRFGKLRLNGQVRVGKDRQTWQELDCYLFSEMLICVKEKKGQQQQASQWDGAEMTNRKPKCTLKGSILIKKHLNQVEHSPDEAILTLSLSVAELPAFHLKFDNRSQLELWRRALMDIRMDFPNPHRMPDYDHDNSGTEDEDYRVSRPKRVSSVNSSAYGAARSTVTAPTEYSNSRAGPIEPRPSASIHVPVDIVVVIPVSSSMQGLKINLLRDTLKFLVNNLGERDRMGLVTFGSSGGGVPIVSMTSKAWRDWPKVLDSIRPVGQKSLRADVVEGANVAMDILMQRKSSNPLSSILLISDSTTSDAESVDFVVSRAEAAKVSIHSFGLGLTHKPDTMIELSTRTKASYTYVKDWMMLRECVAGCLGSLQTISHQNVKLKLRLPEGSPAKFVKISGALQITKRATGRDAEASLGDLRFGDKRDILVQLAISPDTASPEQLPQDPWETIVSGLEALGGPLDQDESRSLSVEEVPLIQADLTYGDILREGSISHLPRPSLLAITILPSVSKKNASGRPPTPPIPPHPHVVQRRMELLTSDMLTRALTLVSRGQHERAHHLLKETRSILKGLGKGGLPPLPPPPSRRNDGSGSASSTSQNSPTVASADRPRTPSPHAENPFQPAAGIDATTMHALDAELESSLEWINHPAVFGRDSRKAVLQAIGVISSQRAYTFRTPSEALWADRISGVKRLSGRSRDWRETGDDQALMEEN</sequence>
<dbReference type="OrthoDB" id="299997at2759"/>
<dbReference type="SUPFAM" id="SSF50729">
    <property type="entry name" value="PH domain-like"/>
    <property type="match status" value="1"/>
</dbReference>
<organism evidence="6 7">
    <name type="scientific">Aaosphaeria arxii CBS 175.79</name>
    <dbReference type="NCBI Taxonomy" id="1450172"/>
    <lineage>
        <taxon>Eukaryota</taxon>
        <taxon>Fungi</taxon>
        <taxon>Dikarya</taxon>
        <taxon>Ascomycota</taxon>
        <taxon>Pezizomycotina</taxon>
        <taxon>Dothideomycetes</taxon>
        <taxon>Pleosporomycetidae</taxon>
        <taxon>Pleosporales</taxon>
        <taxon>Pleosporales incertae sedis</taxon>
        <taxon>Aaosphaeria</taxon>
    </lineage>
</organism>
<dbReference type="InterPro" id="IPR011993">
    <property type="entry name" value="PH-like_dom_sf"/>
</dbReference>
<dbReference type="Gene3D" id="3.40.50.410">
    <property type="entry name" value="von Willebrand factor, type A domain"/>
    <property type="match status" value="1"/>
</dbReference>
<feature type="compositionally biased region" description="Polar residues" evidence="2">
    <location>
        <begin position="145"/>
        <end position="175"/>
    </location>
</feature>
<dbReference type="SUPFAM" id="SSF53300">
    <property type="entry name" value="vWA-like"/>
    <property type="match status" value="1"/>
</dbReference>
<dbReference type="Gene3D" id="3.30.40.10">
    <property type="entry name" value="Zinc/RING finger domain, C3HC4 (zinc finger)"/>
    <property type="match status" value="1"/>
</dbReference>
<dbReference type="InterPro" id="IPR051266">
    <property type="entry name" value="CLCR"/>
</dbReference>
<keyword evidence="1" id="KW-0479">Metal-binding</keyword>
<feature type="domain" description="RING-type" evidence="4">
    <location>
        <begin position="73"/>
        <end position="119"/>
    </location>
</feature>
<dbReference type="SMART" id="SM00184">
    <property type="entry name" value="RING"/>
    <property type="match status" value="1"/>
</dbReference>
<dbReference type="PROSITE" id="PS50234">
    <property type="entry name" value="VWFA"/>
    <property type="match status" value="1"/>
</dbReference>
<feature type="domain" description="PH" evidence="3">
    <location>
        <begin position="365"/>
        <end position="485"/>
    </location>
</feature>
<feature type="compositionally biased region" description="Low complexity" evidence="2">
    <location>
        <begin position="953"/>
        <end position="963"/>
    </location>
</feature>
<dbReference type="InterPro" id="IPR013083">
    <property type="entry name" value="Znf_RING/FYVE/PHD"/>
</dbReference>
<proteinExistence type="predicted"/>
<feature type="region of interest" description="Disordered" evidence="2">
    <location>
        <begin position="1"/>
        <end position="54"/>
    </location>
</feature>
<dbReference type="InterPro" id="IPR001841">
    <property type="entry name" value="Znf_RING"/>
</dbReference>
<evidence type="ECO:0000259" key="3">
    <source>
        <dbReference type="PROSITE" id="PS50003"/>
    </source>
</evidence>
<feature type="region of interest" description="Disordered" evidence="2">
    <location>
        <begin position="145"/>
        <end position="245"/>
    </location>
</feature>
<evidence type="ECO:0000313" key="7">
    <source>
        <dbReference type="Proteomes" id="UP000799778"/>
    </source>
</evidence>
<dbReference type="InterPro" id="IPR001849">
    <property type="entry name" value="PH_domain"/>
</dbReference>
<dbReference type="GeneID" id="54280909"/>
<feature type="domain" description="VWFA" evidence="5">
    <location>
        <begin position="558"/>
        <end position="731"/>
    </location>
</feature>
<evidence type="ECO:0000259" key="5">
    <source>
        <dbReference type="PROSITE" id="PS50234"/>
    </source>
</evidence>
<name>A0A6A5XR78_9PLEO</name>
<dbReference type="PANTHER" id="PTHR10579:SF43">
    <property type="entry name" value="ZINC FINGER (C3HC4-TYPE RING FINGER) FAMILY PROTEIN"/>
    <property type="match status" value="1"/>
</dbReference>
<gene>
    <name evidence="6" type="ORF">BU24DRAFT_347054</name>
</gene>
<dbReference type="PANTHER" id="PTHR10579">
    <property type="entry name" value="CALCIUM-ACTIVATED CHLORIDE CHANNEL REGULATOR"/>
    <property type="match status" value="1"/>
</dbReference>
<keyword evidence="7" id="KW-1185">Reference proteome</keyword>
<dbReference type="CDD" id="cd16448">
    <property type="entry name" value="RING-H2"/>
    <property type="match status" value="1"/>
</dbReference>
<feature type="compositionally biased region" description="Polar residues" evidence="2">
    <location>
        <begin position="27"/>
        <end position="45"/>
    </location>
</feature>
<dbReference type="GO" id="GO:0008270">
    <property type="term" value="F:zinc ion binding"/>
    <property type="evidence" value="ECO:0007669"/>
    <property type="project" value="UniProtKB-KW"/>
</dbReference>
<dbReference type="SMART" id="SM00327">
    <property type="entry name" value="VWA"/>
    <property type="match status" value="1"/>
</dbReference>
<dbReference type="Pfam" id="PF15411">
    <property type="entry name" value="PH_10"/>
    <property type="match status" value="1"/>
</dbReference>
<dbReference type="PROSITE" id="PS50089">
    <property type="entry name" value="ZF_RING_2"/>
    <property type="match status" value="1"/>
</dbReference>
<feature type="region of interest" description="Disordered" evidence="2">
    <location>
        <begin position="490"/>
        <end position="545"/>
    </location>
</feature>